<name>A0AAV2SXC9_MEGNR</name>
<proteinExistence type="predicted"/>
<dbReference type="AlphaFoldDB" id="A0AAV2SXC9"/>
<dbReference type="EMBL" id="CAXKWB010156389">
    <property type="protein sequence ID" value="CAL4249213.1"/>
    <property type="molecule type" value="Genomic_DNA"/>
</dbReference>
<accession>A0AAV2SXC9</accession>
<sequence>MSPLKAQYLQRYPITDRTRLTRNCSPVCTTLAGGTEFGFAGRCVKKIASLLQIFRDIIGKNQVSALEGLLVCCSLTGSCQKINGVIKSCNRSKLGVLLEKFSEGVPDTDTEVKASCEEPVTTPIMSSTGESSTTGSIPRTFSPFVVTNTTPSFNFGSTVNPFDTSLLDTTTAVSSMSLLPSVSATSVAITPVLAAETRSTIGSSTQLASSVTNVKGNSIVYITQTVSDTTNSITPFSFLTNSAKASVSNISQTTVTSATKTTANINFNKSTVPTSRTDLVNDIASSAAPLLSSFETSTVSSPFSLGNLSHPSKNGISNTQESVADAAKQITAASFSFVNSSSASVRPKVNFACGLTKAFTSFPNISTDYLSQSESSLCSTNIERKNTIAEQKDLPKKVFSFCSSDLTNFSGFRFLNSNTSVKSCANNVPFAATAFTNDTTTTTSNTDVSASAPKSVPLFSPPSFFLPIKDFEVRDIGTMTSDNSSTSPVTFPVEAVTTAVSTCTVISPFFDISNNVTSFSSFAKTKNLATMTSSMASESVRPKSFCTSSSQIKVSNSDSKCTAIIAEDKSGQKIITKDGKFSSESSCDDKSTNTVPSFKFTMNPGMFSGISFPPSTSMATPNNSNTATMSADLSPACSANSTTAPTTSLIEPISFRLVKPKTYNFS</sequence>
<feature type="non-terminal residue" evidence="1">
    <location>
        <position position="666"/>
    </location>
</feature>
<reference evidence="1 2" key="1">
    <citation type="submission" date="2024-05" db="EMBL/GenBank/DDBJ databases">
        <authorList>
            <person name="Wallberg A."/>
        </authorList>
    </citation>
    <scope>NUCLEOTIDE SEQUENCE [LARGE SCALE GENOMIC DNA]</scope>
</reference>
<protein>
    <recommendedName>
        <fullName evidence="3">GPI-anchored protein pfl2</fullName>
    </recommendedName>
</protein>
<organism evidence="1 2">
    <name type="scientific">Meganyctiphanes norvegica</name>
    <name type="common">Northern krill</name>
    <name type="synonym">Thysanopoda norvegica</name>
    <dbReference type="NCBI Taxonomy" id="48144"/>
    <lineage>
        <taxon>Eukaryota</taxon>
        <taxon>Metazoa</taxon>
        <taxon>Ecdysozoa</taxon>
        <taxon>Arthropoda</taxon>
        <taxon>Crustacea</taxon>
        <taxon>Multicrustacea</taxon>
        <taxon>Malacostraca</taxon>
        <taxon>Eumalacostraca</taxon>
        <taxon>Eucarida</taxon>
        <taxon>Euphausiacea</taxon>
        <taxon>Euphausiidae</taxon>
        <taxon>Meganyctiphanes</taxon>
    </lineage>
</organism>
<evidence type="ECO:0008006" key="3">
    <source>
        <dbReference type="Google" id="ProtNLM"/>
    </source>
</evidence>
<comment type="caution">
    <text evidence="1">The sequence shown here is derived from an EMBL/GenBank/DDBJ whole genome shotgun (WGS) entry which is preliminary data.</text>
</comment>
<dbReference type="Proteomes" id="UP001497623">
    <property type="component" value="Unassembled WGS sequence"/>
</dbReference>
<evidence type="ECO:0000313" key="2">
    <source>
        <dbReference type="Proteomes" id="UP001497623"/>
    </source>
</evidence>
<evidence type="ECO:0000313" key="1">
    <source>
        <dbReference type="EMBL" id="CAL4249213.1"/>
    </source>
</evidence>
<gene>
    <name evidence="1" type="ORF">MNOR_LOCUS41518</name>
</gene>
<keyword evidence="2" id="KW-1185">Reference proteome</keyword>